<feature type="transmembrane region" description="Helical" evidence="1">
    <location>
        <begin position="66"/>
        <end position="86"/>
    </location>
</feature>
<feature type="transmembrane region" description="Helical" evidence="1">
    <location>
        <begin position="290"/>
        <end position="306"/>
    </location>
</feature>
<dbReference type="Pfam" id="PF01757">
    <property type="entry name" value="Acyl_transf_3"/>
    <property type="match status" value="1"/>
</dbReference>
<dbReference type="GO" id="GO:0016020">
    <property type="term" value="C:membrane"/>
    <property type="evidence" value="ECO:0007669"/>
    <property type="project" value="TreeGrafter"/>
</dbReference>
<evidence type="ECO:0000259" key="2">
    <source>
        <dbReference type="Pfam" id="PF01757"/>
    </source>
</evidence>
<dbReference type="AlphaFoldDB" id="A0A846MZF7"/>
<feature type="domain" description="Acyltransferase 3" evidence="2">
    <location>
        <begin position="12"/>
        <end position="385"/>
    </location>
</feature>
<keyword evidence="1" id="KW-0812">Transmembrane</keyword>
<keyword evidence="1" id="KW-1133">Transmembrane helix</keyword>
<dbReference type="GO" id="GO:0000271">
    <property type="term" value="P:polysaccharide biosynthetic process"/>
    <property type="evidence" value="ECO:0007669"/>
    <property type="project" value="TreeGrafter"/>
</dbReference>
<accession>A0A846MZF7</accession>
<dbReference type="InterPro" id="IPR050879">
    <property type="entry name" value="Acyltransferase_3"/>
</dbReference>
<dbReference type="PANTHER" id="PTHR23028:SF131">
    <property type="entry name" value="BLR2367 PROTEIN"/>
    <property type="match status" value="1"/>
</dbReference>
<dbReference type="EMBL" id="JAASRM010000001">
    <property type="protein sequence ID" value="NIK89044.1"/>
    <property type="molecule type" value="Genomic_DNA"/>
</dbReference>
<keyword evidence="1" id="KW-0472">Membrane</keyword>
<feature type="transmembrane region" description="Helical" evidence="1">
    <location>
        <begin position="172"/>
        <end position="192"/>
    </location>
</feature>
<feature type="transmembrane region" description="Helical" evidence="1">
    <location>
        <begin position="107"/>
        <end position="126"/>
    </location>
</feature>
<feature type="transmembrane region" description="Helical" evidence="1">
    <location>
        <begin position="260"/>
        <end position="278"/>
    </location>
</feature>
<dbReference type="RefSeq" id="WP_167083166.1">
    <property type="nucleotide sequence ID" value="NZ_BAAADC010000001.1"/>
</dbReference>
<feature type="transmembrane region" description="Helical" evidence="1">
    <location>
        <begin position="146"/>
        <end position="165"/>
    </location>
</feature>
<evidence type="ECO:0000313" key="4">
    <source>
        <dbReference type="Proteomes" id="UP000570514"/>
    </source>
</evidence>
<protein>
    <submittedName>
        <fullName evidence="3">Peptidoglycan/LPS O-acetylase OafA/YrhL</fullName>
    </submittedName>
</protein>
<evidence type="ECO:0000313" key="3">
    <source>
        <dbReference type="EMBL" id="NIK89044.1"/>
    </source>
</evidence>
<feature type="transmembrane region" description="Helical" evidence="1">
    <location>
        <begin position="230"/>
        <end position="248"/>
    </location>
</feature>
<name>A0A846MZF7_9PROT</name>
<feature type="transmembrane region" description="Helical" evidence="1">
    <location>
        <begin position="198"/>
        <end position="218"/>
    </location>
</feature>
<keyword evidence="4" id="KW-1185">Reference proteome</keyword>
<organism evidence="3 4">
    <name type="scientific">Rhizomicrobium palustre</name>
    <dbReference type="NCBI Taxonomy" id="189966"/>
    <lineage>
        <taxon>Bacteria</taxon>
        <taxon>Pseudomonadati</taxon>
        <taxon>Pseudomonadota</taxon>
        <taxon>Alphaproteobacteria</taxon>
        <taxon>Micropepsales</taxon>
        <taxon>Micropepsaceae</taxon>
        <taxon>Rhizomicrobium</taxon>
    </lineage>
</organism>
<sequence>MSEKHRPAEIKALSGARAFPPLILVLFHFCEGHGYRGVDTPQCQIDWLHSFFGCAKWFDLAVSRGYLWVEFFFALSGFILVHVYGARVGEFLRGTAILPFLKARLSRLYPVHLVTLISMLLLMWTLNQLSYLGGYLSIYHQPWPPINTWPSFVASLFLVQGWNLFPWLTWNGASWFVSVEFLLCLLFPIYLVLARGRWWMGVALIGFGLSWLTLLALNSHHGLDITYRDGMFRGMAGFAVGVGMAVLFRDAKKVGADKLPAWVFSALQAVALAYLFWATYRNGWSHTVRDLWFATALYVLIFVLAFDKGFLARGLSTKLPLRLGEWSYAIYMGQTFWLQLIRYFEQRWYPPDDTLIFGHRFAELAWWGEPVLLVLLCIGWGALLYYGVEKPANAWLRGRLLKPAR</sequence>
<reference evidence="3 4" key="1">
    <citation type="submission" date="2020-03" db="EMBL/GenBank/DDBJ databases">
        <title>Genomic Encyclopedia of Type Strains, Phase IV (KMG-IV): sequencing the most valuable type-strain genomes for metagenomic binning, comparative biology and taxonomic classification.</title>
        <authorList>
            <person name="Goeker M."/>
        </authorList>
    </citation>
    <scope>NUCLEOTIDE SEQUENCE [LARGE SCALE GENOMIC DNA]</scope>
    <source>
        <strain evidence="3 4">DSM 19867</strain>
    </source>
</reference>
<comment type="caution">
    <text evidence="3">The sequence shown here is derived from an EMBL/GenBank/DDBJ whole genome shotgun (WGS) entry which is preliminary data.</text>
</comment>
<proteinExistence type="predicted"/>
<dbReference type="Proteomes" id="UP000570514">
    <property type="component" value="Unassembled WGS sequence"/>
</dbReference>
<dbReference type="GO" id="GO:0016747">
    <property type="term" value="F:acyltransferase activity, transferring groups other than amino-acyl groups"/>
    <property type="evidence" value="ECO:0007669"/>
    <property type="project" value="InterPro"/>
</dbReference>
<evidence type="ECO:0000256" key="1">
    <source>
        <dbReference type="SAM" id="Phobius"/>
    </source>
</evidence>
<dbReference type="InterPro" id="IPR002656">
    <property type="entry name" value="Acyl_transf_3_dom"/>
</dbReference>
<dbReference type="PANTHER" id="PTHR23028">
    <property type="entry name" value="ACETYLTRANSFERASE"/>
    <property type="match status" value="1"/>
</dbReference>
<feature type="transmembrane region" description="Helical" evidence="1">
    <location>
        <begin position="364"/>
        <end position="388"/>
    </location>
</feature>
<gene>
    <name evidence="3" type="ORF">FHS83_002362</name>
</gene>